<dbReference type="PANTHER" id="PTHR23351">
    <property type="entry name" value="FOS TRANSCRIPTION FACTOR-RELATED"/>
    <property type="match status" value="1"/>
</dbReference>
<accession>A0A136J9U7</accession>
<reference evidence="7" key="1">
    <citation type="submission" date="2016-02" db="EMBL/GenBank/DDBJ databases">
        <title>Draft genome sequence of Microdochium bolleyi, a fungal endophyte of beachgrass.</title>
        <authorList>
            <consortium name="DOE Joint Genome Institute"/>
            <person name="David A.S."/>
            <person name="May G."/>
            <person name="Haridas S."/>
            <person name="Lim J."/>
            <person name="Wang M."/>
            <person name="Labutti K."/>
            <person name="Lipzen A."/>
            <person name="Barry K."/>
            <person name="Grigoriev I.V."/>
        </authorList>
    </citation>
    <scope>NUCLEOTIDE SEQUENCE [LARGE SCALE GENOMIC DNA]</scope>
    <source>
        <strain evidence="7">J235TASD1</strain>
    </source>
</reference>
<dbReference type="InterPro" id="IPR000837">
    <property type="entry name" value="AP-1"/>
</dbReference>
<dbReference type="InterPro" id="IPR046347">
    <property type="entry name" value="bZIP_sf"/>
</dbReference>
<dbReference type="EMBL" id="KQ964247">
    <property type="protein sequence ID" value="KXJ93856.1"/>
    <property type="molecule type" value="Genomic_DNA"/>
</dbReference>
<name>A0A136J9U7_9PEZI</name>
<dbReference type="GO" id="GO:0005634">
    <property type="term" value="C:nucleus"/>
    <property type="evidence" value="ECO:0007669"/>
    <property type="project" value="TreeGrafter"/>
</dbReference>
<dbReference type="SUPFAM" id="SSF57959">
    <property type="entry name" value="Leucine zipper domain"/>
    <property type="match status" value="1"/>
</dbReference>
<evidence type="ECO:0000256" key="4">
    <source>
        <dbReference type="SAM" id="MobiDB-lite"/>
    </source>
</evidence>
<dbReference type="Gene3D" id="1.20.5.170">
    <property type="match status" value="1"/>
</dbReference>
<feature type="compositionally biased region" description="Low complexity" evidence="4">
    <location>
        <begin position="140"/>
        <end position="154"/>
    </location>
</feature>
<dbReference type="AlphaFoldDB" id="A0A136J9U7"/>
<keyword evidence="7" id="KW-1185">Reference proteome</keyword>
<evidence type="ECO:0000313" key="7">
    <source>
        <dbReference type="Proteomes" id="UP000070501"/>
    </source>
</evidence>
<feature type="compositionally biased region" description="Basic and acidic residues" evidence="4">
    <location>
        <begin position="156"/>
        <end position="168"/>
    </location>
</feature>
<dbReference type="InParanoid" id="A0A136J9U7"/>
<feature type="region of interest" description="Disordered" evidence="4">
    <location>
        <begin position="140"/>
        <end position="181"/>
    </location>
</feature>
<keyword evidence="2" id="KW-0238">DNA-binding</keyword>
<evidence type="ECO:0000256" key="3">
    <source>
        <dbReference type="ARBA" id="ARBA00023163"/>
    </source>
</evidence>
<dbReference type="PROSITE" id="PS00036">
    <property type="entry name" value="BZIP_BASIC"/>
    <property type="match status" value="1"/>
</dbReference>
<dbReference type="SMART" id="SM00338">
    <property type="entry name" value="BRLZ"/>
    <property type="match status" value="1"/>
</dbReference>
<dbReference type="PROSITE" id="PS50217">
    <property type="entry name" value="BZIP"/>
    <property type="match status" value="1"/>
</dbReference>
<feature type="compositionally biased region" description="Basic residues" evidence="4">
    <location>
        <begin position="169"/>
        <end position="178"/>
    </location>
</feature>
<gene>
    <name evidence="6" type="ORF">Micbo1qcDRAFT_172746</name>
</gene>
<proteinExistence type="predicted"/>
<dbReference type="STRING" id="196109.A0A136J9U7"/>
<organism evidence="6 7">
    <name type="scientific">Microdochium bolleyi</name>
    <dbReference type="NCBI Taxonomy" id="196109"/>
    <lineage>
        <taxon>Eukaryota</taxon>
        <taxon>Fungi</taxon>
        <taxon>Dikarya</taxon>
        <taxon>Ascomycota</taxon>
        <taxon>Pezizomycotina</taxon>
        <taxon>Sordariomycetes</taxon>
        <taxon>Xylariomycetidae</taxon>
        <taxon>Xylariales</taxon>
        <taxon>Microdochiaceae</taxon>
        <taxon>Microdochium</taxon>
    </lineage>
</organism>
<dbReference type="GO" id="GO:0000978">
    <property type="term" value="F:RNA polymerase II cis-regulatory region sequence-specific DNA binding"/>
    <property type="evidence" value="ECO:0007669"/>
    <property type="project" value="TreeGrafter"/>
</dbReference>
<dbReference type="PANTHER" id="PTHR23351:SF24">
    <property type="entry name" value="ACTIVATING TRANSCRIPTION FACTOR 3-RELATED"/>
    <property type="match status" value="1"/>
</dbReference>
<evidence type="ECO:0000256" key="2">
    <source>
        <dbReference type="ARBA" id="ARBA00023125"/>
    </source>
</evidence>
<keyword evidence="3" id="KW-0804">Transcription</keyword>
<evidence type="ECO:0000259" key="5">
    <source>
        <dbReference type="PROSITE" id="PS50217"/>
    </source>
</evidence>
<keyword evidence="1" id="KW-0805">Transcription regulation</keyword>
<protein>
    <recommendedName>
        <fullName evidence="5">BZIP domain-containing protein</fullName>
    </recommendedName>
</protein>
<dbReference type="InterPro" id="IPR004827">
    <property type="entry name" value="bZIP"/>
</dbReference>
<dbReference type="GO" id="GO:0000981">
    <property type="term" value="F:DNA-binding transcription factor activity, RNA polymerase II-specific"/>
    <property type="evidence" value="ECO:0007669"/>
    <property type="project" value="TreeGrafter"/>
</dbReference>
<dbReference type="OrthoDB" id="295274at2759"/>
<dbReference type="CDD" id="cd14687">
    <property type="entry name" value="bZIP_ATF2"/>
    <property type="match status" value="1"/>
</dbReference>
<dbReference type="Proteomes" id="UP000070501">
    <property type="component" value="Unassembled WGS sequence"/>
</dbReference>
<evidence type="ECO:0000256" key="1">
    <source>
        <dbReference type="ARBA" id="ARBA00023015"/>
    </source>
</evidence>
<evidence type="ECO:0000313" key="6">
    <source>
        <dbReference type="EMBL" id="KXJ93856.1"/>
    </source>
</evidence>
<sequence>MPLNPLISQLPVDWPPAIAHDLAQSPHATGLDLAAAMDDLDPEAQHQRQCHQLHQHQQHLHSAYLWDGLWLDANADSELSTAGDYARQLNLTDPVFSPHSVHQAPSYFELPMNENLHYAVAQSPAVGFDYGQGTNYMSSTHTMSSASTDTSATSPIEKKPRTQRERNRLAAHKCRQKSKVNAEELQRQERELAEQHRCLTQHVQFLRNEVLDLKNEILRHGTCDSQLISEYIARAAQSLP</sequence>
<feature type="domain" description="BZIP" evidence="5">
    <location>
        <begin position="157"/>
        <end position="220"/>
    </location>
</feature>